<feature type="region of interest" description="Disordered" evidence="1">
    <location>
        <begin position="1"/>
        <end position="32"/>
    </location>
</feature>
<feature type="compositionally biased region" description="Basic residues" evidence="1">
    <location>
        <begin position="389"/>
        <end position="401"/>
    </location>
</feature>
<proteinExistence type="predicted"/>
<feature type="compositionally biased region" description="Low complexity" evidence="1">
    <location>
        <begin position="1"/>
        <end position="16"/>
    </location>
</feature>
<evidence type="ECO:0000256" key="1">
    <source>
        <dbReference type="SAM" id="MobiDB-lite"/>
    </source>
</evidence>
<dbReference type="Proteomes" id="UP000826195">
    <property type="component" value="Unassembled WGS sequence"/>
</dbReference>
<reference evidence="2 3" key="1">
    <citation type="journal article" date="2021" name="J. Hered.">
        <title>A chromosome-level genome assembly of the parasitoid wasp, Cotesia glomerata (Hymenoptera: Braconidae).</title>
        <authorList>
            <person name="Pinto B.J."/>
            <person name="Weis J.J."/>
            <person name="Gamble T."/>
            <person name="Ode P.J."/>
            <person name="Paul R."/>
            <person name="Zaspel J.M."/>
        </authorList>
    </citation>
    <scope>NUCLEOTIDE SEQUENCE [LARGE SCALE GENOMIC DNA]</scope>
    <source>
        <strain evidence="2">CgM1</strain>
    </source>
</reference>
<feature type="region of interest" description="Disordered" evidence="1">
    <location>
        <begin position="58"/>
        <end position="148"/>
    </location>
</feature>
<keyword evidence="3" id="KW-1185">Reference proteome</keyword>
<accession>A0AAV7HV18</accession>
<protein>
    <submittedName>
        <fullName evidence="2">Uncharacterized protein</fullName>
    </submittedName>
</protein>
<evidence type="ECO:0000313" key="3">
    <source>
        <dbReference type="Proteomes" id="UP000826195"/>
    </source>
</evidence>
<sequence length="425" mass="48232">MKYIIQSPSSQQRQPRVVGEVPQNRGGGRTTEWRAPRIFPLYQNQRVKTRRTTVELHCDPRSRRRRTEPRRTNQRIQQQSQQRATTRINGGIQQRRSAGNQESTRPKSRIWKASIAGTVTKSGDRKPRPGVGAASTTKSSKRNSYCDLNPEVTESNIGSAPSGDFNSAIKARTSKIRQAIKLVNMAATRINKKNSEQIRIQKQALENAVNLKKRLADQKANNLSKKHATSQKQAPTATILTANRFSPLYSNEDDDDEILEYMDFTETNEPEKQQKTVPIVINTSTMQQSKIKTMIEEIHAISNSATVKFARESITIYTADQTSYQVIKDYLTTRAIQDHTYTQKGSKENKLVIKGLPAISTEQIAIKLTDPGHRNQKSIADEDCQKCINQRRQRSTQKPKRPLPAAPTYNEHNFPDLPRKNQHPP</sequence>
<evidence type="ECO:0000313" key="2">
    <source>
        <dbReference type="EMBL" id="KAH0535221.1"/>
    </source>
</evidence>
<feature type="region of interest" description="Disordered" evidence="1">
    <location>
        <begin position="369"/>
        <end position="425"/>
    </location>
</feature>
<organism evidence="2 3">
    <name type="scientific">Cotesia glomerata</name>
    <name type="common">Lepidopteran parasitic wasp</name>
    <name type="synonym">Apanteles glomeratus</name>
    <dbReference type="NCBI Taxonomy" id="32391"/>
    <lineage>
        <taxon>Eukaryota</taxon>
        <taxon>Metazoa</taxon>
        <taxon>Ecdysozoa</taxon>
        <taxon>Arthropoda</taxon>
        <taxon>Hexapoda</taxon>
        <taxon>Insecta</taxon>
        <taxon>Pterygota</taxon>
        <taxon>Neoptera</taxon>
        <taxon>Endopterygota</taxon>
        <taxon>Hymenoptera</taxon>
        <taxon>Apocrita</taxon>
        <taxon>Ichneumonoidea</taxon>
        <taxon>Braconidae</taxon>
        <taxon>Microgastrinae</taxon>
        <taxon>Cotesia</taxon>
    </lineage>
</organism>
<feature type="compositionally biased region" description="Low complexity" evidence="1">
    <location>
        <begin position="74"/>
        <end position="87"/>
    </location>
</feature>
<dbReference type="EMBL" id="JAHXZJ010002982">
    <property type="protein sequence ID" value="KAH0535221.1"/>
    <property type="molecule type" value="Genomic_DNA"/>
</dbReference>
<gene>
    <name evidence="2" type="ORF">KQX54_015002</name>
</gene>
<name>A0AAV7HV18_COTGL</name>
<dbReference type="AlphaFoldDB" id="A0AAV7HV18"/>
<comment type="caution">
    <text evidence="2">The sequence shown here is derived from an EMBL/GenBank/DDBJ whole genome shotgun (WGS) entry which is preliminary data.</text>
</comment>
<feature type="compositionally biased region" description="Polar residues" evidence="1">
    <location>
        <begin position="91"/>
        <end position="103"/>
    </location>
</feature>